<organism evidence="2 3">
    <name type="scientific">Orchesella dallaii</name>
    <dbReference type="NCBI Taxonomy" id="48710"/>
    <lineage>
        <taxon>Eukaryota</taxon>
        <taxon>Metazoa</taxon>
        <taxon>Ecdysozoa</taxon>
        <taxon>Arthropoda</taxon>
        <taxon>Hexapoda</taxon>
        <taxon>Collembola</taxon>
        <taxon>Entomobryomorpha</taxon>
        <taxon>Entomobryoidea</taxon>
        <taxon>Orchesellidae</taxon>
        <taxon>Orchesellinae</taxon>
        <taxon>Orchesella</taxon>
    </lineage>
</organism>
<evidence type="ECO:0000313" key="3">
    <source>
        <dbReference type="Proteomes" id="UP001642540"/>
    </source>
</evidence>
<proteinExistence type="predicted"/>
<feature type="region of interest" description="Disordered" evidence="1">
    <location>
        <begin position="120"/>
        <end position="153"/>
    </location>
</feature>
<protein>
    <submittedName>
        <fullName evidence="2">Uncharacterized protein</fullName>
    </submittedName>
</protein>
<comment type="caution">
    <text evidence="2">The sequence shown here is derived from an EMBL/GenBank/DDBJ whole genome shotgun (WGS) entry which is preliminary data.</text>
</comment>
<feature type="region of interest" description="Disordered" evidence="1">
    <location>
        <begin position="1"/>
        <end position="47"/>
    </location>
</feature>
<feature type="compositionally biased region" description="Low complexity" evidence="1">
    <location>
        <begin position="73"/>
        <end position="83"/>
    </location>
</feature>
<feature type="region of interest" description="Disordered" evidence="1">
    <location>
        <begin position="67"/>
        <end position="88"/>
    </location>
</feature>
<name>A0ABP1QDR7_9HEXA</name>
<gene>
    <name evidence="2" type="ORF">ODALV1_LOCUS9851</name>
</gene>
<sequence>METRSQAAARRAREAESGVSGVDMDINQLQTDHQGHRDSTSTSTSATTVIMSTPEETQLFSARLNQTPKEASIKSVSSKAPSSKKVERMKERLKLEEEAVKMRLQLNEIRIRQLNLEDDEDSAADLSEEEIPSCTRTEEWVDAQSHASPPPTFTNYDTIFNQTEFGFGHQEQGFRFGNGDSAIKKETVPPPPPLRGKPESVPVSAAPFVPERQQFYNFPQAPPPDPIAALTTALQAIMDTEKKMEKKVRAKPAKKTNPMFATEERDGQRLKVKSCSCCDKQDHEIMMCPKFEKMNAVERSEFATSKRLFPMPQSWAWVTSLLEQKRVWG</sequence>
<dbReference type="EMBL" id="CAXLJM020000030">
    <property type="protein sequence ID" value="CAL8098176.1"/>
    <property type="molecule type" value="Genomic_DNA"/>
</dbReference>
<evidence type="ECO:0000256" key="1">
    <source>
        <dbReference type="SAM" id="MobiDB-lite"/>
    </source>
</evidence>
<dbReference type="Proteomes" id="UP001642540">
    <property type="component" value="Unassembled WGS sequence"/>
</dbReference>
<reference evidence="2 3" key="1">
    <citation type="submission" date="2024-08" db="EMBL/GenBank/DDBJ databases">
        <authorList>
            <person name="Cucini C."/>
            <person name="Frati F."/>
        </authorList>
    </citation>
    <scope>NUCLEOTIDE SEQUENCE [LARGE SCALE GENOMIC DNA]</scope>
</reference>
<accession>A0ABP1QDR7</accession>
<keyword evidence="3" id="KW-1185">Reference proteome</keyword>
<feature type="compositionally biased region" description="Acidic residues" evidence="1">
    <location>
        <begin position="120"/>
        <end position="131"/>
    </location>
</feature>
<evidence type="ECO:0000313" key="2">
    <source>
        <dbReference type="EMBL" id="CAL8098176.1"/>
    </source>
</evidence>